<dbReference type="InterPro" id="IPR045540">
    <property type="entry name" value="YegS/DAGK_C"/>
</dbReference>
<sequence length="441" mass="47623">MALVPEPLPTFVITLTKPLRPSLRPRADHATRLVCRHAQTPTMSGPASKSSLTRPTTFARHNPRVDVIFNVVSGTRDPDRDLSLIQATLEKSFERVVFWKTTPDKAGEELGREAIADGARVLVACGGDGTVAGVAAAVQKSKDDSADQADAPVLGVVPRGTANALCAALDIPTNVKEAAGMIAGGHVRKIDFPKIDHPNEDVPSAMLLLCGVGFEANTVKRADRGMKRALGMVAYAVAGLLTTWKQSSFKTDIVLHGVDDSLMFGDGNIKSDVMHLQNLQLKGVTVANAAPATSVLAQGIGKVAPDDGLLEVVCVSSSSPLGLIRIMLSMLRSALMRTRERRGKVYGLRARKVVITCDPPQRIVVDGEPAGKTPITIEMKPDMRQIQVIAPKASVVNRRRKRFGRSLTRLWRNVRGVALLAITVAFMKHKTKLDLRRRLTL</sequence>
<evidence type="ECO:0000313" key="3">
    <source>
        <dbReference type="Proteomes" id="UP000012073"/>
    </source>
</evidence>
<feature type="domain" description="DAGKc" evidence="1">
    <location>
        <begin position="60"/>
        <end position="199"/>
    </location>
</feature>
<reference evidence="3" key="1">
    <citation type="journal article" date="2013" name="Proc. Natl. Acad. Sci. U.S.A.">
        <title>Genome structure and metabolic features in the red seaweed Chondrus crispus shed light on evolution of the Archaeplastida.</title>
        <authorList>
            <person name="Collen J."/>
            <person name="Porcel B."/>
            <person name="Carre W."/>
            <person name="Ball S.G."/>
            <person name="Chaparro C."/>
            <person name="Tonon T."/>
            <person name="Barbeyron T."/>
            <person name="Michel G."/>
            <person name="Noel B."/>
            <person name="Valentin K."/>
            <person name="Elias M."/>
            <person name="Artiguenave F."/>
            <person name="Arun A."/>
            <person name="Aury J.M."/>
            <person name="Barbosa-Neto J.F."/>
            <person name="Bothwell J.H."/>
            <person name="Bouget F.Y."/>
            <person name="Brillet L."/>
            <person name="Cabello-Hurtado F."/>
            <person name="Capella-Gutierrez S."/>
            <person name="Charrier B."/>
            <person name="Cladiere L."/>
            <person name="Cock J.M."/>
            <person name="Coelho S.M."/>
            <person name="Colleoni C."/>
            <person name="Czjzek M."/>
            <person name="Da Silva C."/>
            <person name="Delage L."/>
            <person name="Denoeud F."/>
            <person name="Deschamps P."/>
            <person name="Dittami S.M."/>
            <person name="Gabaldon T."/>
            <person name="Gachon C.M."/>
            <person name="Groisillier A."/>
            <person name="Herve C."/>
            <person name="Jabbari K."/>
            <person name="Katinka M."/>
            <person name="Kloareg B."/>
            <person name="Kowalczyk N."/>
            <person name="Labadie K."/>
            <person name="Leblanc C."/>
            <person name="Lopez P.J."/>
            <person name="McLachlan D.H."/>
            <person name="Meslet-Cladiere L."/>
            <person name="Moustafa A."/>
            <person name="Nehr Z."/>
            <person name="Nyvall Collen P."/>
            <person name="Panaud O."/>
            <person name="Partensky F."/>
            <person name="Poulain J."/>
            <person name="Rensing S.A."/>
            <person name="Rousvoal S."/>
            <person name="Samson G."/>
            <person name="Symeonidi A."/>
            <person name="Weissenbach J."/>
            <person name="Zambounis A."/>
            <person name="Wincker P."/>
            <person name="Boyen C."/>
        </authorList>
    </citation>
    <scope>NUCLEOTIDE SEQUENCE [LARGE SCALE GENOMIC DNA]</scope>
    <source>
        <strain evidence="3">cv. Stackhouse</strain>
    </source>
</reference>
<organism evidence="2 3">
    <name type="scientific">Chondrus crispus</name>
    <name type="common">Carrageen Irish moss</name>
    <name type="synonym">Polymorpha crispa</name>
    <dbReference type="NCBI Taxonomy" id="2769"/>
    <lineage>
        <taxon>Eukaryota</taxon>
        <taxon>Rhodophyta</taxon>
        <taxon>Florideophyceae</taxon>
        <taxon>Rhodymeniophycidae</taxon>
        <taxon>Gigartinales</taxon>
        <taxon>Gigartinaceae</taxon>
        <taxon>Chondrus</taxon>
    </lineage>
</organism>
<dbReference type="OMA" id="ECEAKTI"/>
<dbReference type="GO" id="GO:0019242">
    <property type="term" value="P:methylglyoxal biosynthetic process"/>
    <property type="evidence" value="ECO:0007669"/>
    <property type="project" value="InterPro"/>
</dbReference>
<dbReference type="KEGG" id="ccp:CHC_T00001616001"/>
<accession>S0F2X6</accession>
<dbReference type="SMART" id="SM00046">
    <property type="entry name" value="DAGKc"/>
    <property type="match status" value="1"/>
</dbReference>
<name>S0F2X6_CHOCR</name>
<dbReference type="Gramene" id="CDF77506">
    <property type="protein sequence ID" value="CDF77506"/>
    <property type="gene ID" value="CHC_T00001616001"/>
</dbReference>
<dbReference type="GeneID" id="17320260"/>
<protein>
    <recommendedName>
        <fullName evidence="1">DAGKc domain-containing protein</fullName>
    </recommendedName>
</protein>
<dbReference type="GO" id="GO:0016301">
    <property type="term" value="F:kinase activity"/>
    <property type="evidence" value="ECO:0007669"/>
    <property type="project" value="InterPro"/>
</dbReference>
<dbReference type="SUPFAM" id="SSF111331">
    <property type="entry name" value="NAD kinase/diacylglycerol kinase-like"/>
    <property type="match status" value="1"/>
</dbReference>
<dbReference type="EMBL" id="HG001573">
    <property type="protein sequence ID" value="CDF77506.1"/>
    <property type="molecule type" value="Genomic_DNA"/>
</dbReference>
<dbReference type="AlphaFoldDB" id="S0F2X6"/>
<evidence type="ECO:0000259" key="1">
    <source>
        <dbReference type="PROSITE" id="PS50146"/>
    </source>
</evidence>
<gene>
    <name evidence="2" type="ORF">CHC_T00001616001</name>
</gene>
<dbReference type="RefSeq" id="XP_005712545.1">
    <property type="nucleotide sequence ID" value="XM_005712488.1"/>
</dbReference>
<dbReference type="InterPro" id="IPR016064">
    <property type="entry name" value="NAD/diacylglycerol_kinase_sf"/>
</dbReference>
<dbReference type="GO" id="GO:0005829">
    <property type="term" value="C:cytosol"/>
    <property type="evidence" value="ECO:0007669"/>
    <property type="project" value="TreeGrafter"/>
</dbReference>
<proteinExistence type="predicted"/>
<dbReference type="GO" id="GO:0008929">
    <property type="term" value="F:methylglyoxal synthase activity"/>
    <property type="evidence" value="ECO:0007669"/>
    <property type="project" value="InterPro"/>
</dbReference>
<dbReference type="OrthoDB" id="336240at2759"/>
<dbReference type="InterPro" id="IPR017438">
    <property type="entry name" value="ATP-NAD_kinase_N"/>
</dbReference>
<dbReference type="InterPro" id="IPR004363">
    <property type="entry name" value="Methylgl_synth"/>
</dbReference>
<dbReference type="Proteomes" id="UP000012073">
    <property type="component" value="Unassembled WGS sequence"/>
</dbReference>
<dbReference type="InterPro" id="IPR001206">
    <property type="entry name" value="Diacylglycerol_kinase_cat_dom"/>
</dbReference>
<keyword evidence="3" id="KW-1185">Reference proteome</keyword>
<dbReference type="Pfam" id="PF19279">
    <property type="entry name" value="YegS_C"/>
    <property type="match status" value="1"/>
</dbReference>
<dbReference type="Pfam" id="PF00781">
    <property type="entry name" value="DAGK_cat"/>
    <property type="match status" value="1"/>
</dbReference>
<dbReference type="PANTHER" id="PTHR30492">
    <property type="entry name" value="METHYLGLYOXAL SYNTHASE"/>
    <property type="match status" value="1"/>
</dbReference>
<dbReference type="Gene3D" id="3.40.50.10330">
    <property type="entry name" value="Probable inorganic polyphosphate/atp-NAD kinase, domain 1"/>
    <property type="match status" value="1"/>
</dbReference>
<dbReference type="PROSITE" id="PS50146">
    <property type="entry name" value="DAGK"/>
    <property type="match status" value="1"/>
</dbReference>
<evidence type="ECO:0000313" key="2">
    <source>
        <dbReference type="EMBL" id="CDF77506.1"/>
    </source>
</evidence>
<dbReference type="PANTHER" id="PTHR30492:SF0">
    <property type="entry name" value="METHYLGLYOXAL SYNTHASE"/>
    <property type="match status" value="1"/>
</dbReference>
<dbReference type="Gene3D" id="2.60.200.40">
    <property type="match status" value="1"/>
</dbReference>